<evidence type="ECO:0000313" key="19">
    <source>
        <dbReference type="EMBL" id="KAF2874379.1"/>
    </source>
</evidence>
<feature type="region of interest" description="Disordered" evidence="17">
    <location>
        <begin position="854"/>
        <end position="924"/>
    </location>
</feature>
<dbReference type="InterPro" id="IPR041412">
    <property type="entry name" value="Xrn1_helical"/>
</dbReference>
<accession>A0A7C8MCM2</accession>
<feature type="region of interest" description="Disordered" evidence="17">
    <location>
        <begin position="944"/>
        <end position="1075"/>
    </location>
</feature>
<dbReference type="EC" id="3.1.13.-" evidence="15"/>
<evidence type="ECO:0000256" key="17">
    <source>
        <dbReference type="SAM" id="MobiDB-lite"/>
    </source>
</evidence>
<evidence type="ECO:0000256" key="6">
    <source>
        <dbReference type="ARBA" id="ARBA00022722"/>
    </source>
</evidence>
<dbReference type="InterPro" id="IPR036875">
    <property type="entry name" value="Znf_CCHC_sf"/>
</dbReference>
<feature type="region of interest" description="Disordered" evidence="17">
    <location>
        <begin position="503"/>
        <end position="575"/>
    </location>
</feature>
<dbReference type="GO" id="GO:0006364">
    <property type="term" value="P:rRNA processing"/>
    <property type="evidence" value="ECO:0007669"/>
    <property type="project" value="UniProtKB-KW"/>
</dbReference>
<comment type="caution">
    <text evidence="19">The sequence shown here is derived from an EMBL/GenBank/DDBJ whole genome shotgun (WGS) entry which is preliminary data.</text>
</comment>
<dbReference type="GO" id="GO:0004534">
    <property type="term" value="F:5'-3' RNA exonuclease activity"/>
    <property type="evidence" value="ECO:0007669"/>
    <property type="project" value="UniProtKB-UniRule"/>
</dbReference>
<feature type="compositionally biased region" description="Pro residues" evidence="17">
    <location>
        <begin position="983"/>
        <end position="995"/>
    </location>
</feature>
<evidence type="ECO:0000256" key="10">
    <source>
        <dbReference type="ARBA" id="ARBA00023054"/>
    </source>
</evidence>
<dbReference type="PANTHER" id="PTHR12341:SF41">
    <property type="entry name" value="5'-3' EXORIBONUCLEASE 2"/>
    <property type="match status" value="1"/>
</dbReference>
<keyword evidence="16" id="KW-0863">Zinc-finger</keyword>
<dbReference type="PIRSF" id="PIRSF037239">
    <property type="entry name" value="Exonuclease_Xrn2"/>
    <property type="match status" value="1"/>
</dbReference>
<evidence type="ECO:0000256" key="12">
    <source>
        <dbReference type="ARBA" id="ARBA00023242"/>
    </source>
</evidence>
<dbReference type="FunFam" id="3.40.50.12390:FF:000003">
    <property type="entry name" value="5'-3' exoribonuclease"/>
    <property type="match status" value="1"/>
</dbReference>
<dbReference type="FunFam" id="3.40.50.12390:FF:000005">
    <property type="entry name" value="5'-3' exoribonuclease 2"/>
    <property type="match status" value="1"/>
</dbReference>
<comment type="function">
    <text evidence="13">Possesses 5'-&gt;3' exoribonuclease activity. Required for the processing of nuclear mRNA and rRNA precursors. May promote the termination of transcription by RNA polymerase II. Essential for vegetative cell growth and chromosome segregation.</text>
</comment>
<feature type="compositionally biased region" description="Basic and acidic residues" evidence="17">
    <location>
        <begin position="1032"/>
        <end position="1045"/>
    </location>
</feature>
<evidence type="ECO:0000256" key="15">
    <source>
        <dbReference type="PIRNR" id="PIRNR037239"/>
    </source>
</evidence>
<evidence type="ECO:0000256" key="13">
    <source>
        <dbReference type="ARBA" id="ARBA00046137"/>
    </source>
</evidence>
<evidence type="ECO:0000256" key="4">
    <source>
        <dbReference type="ARBA" id="ARBA00022552"/>
    </source>
</evidence>
<evidence type="ECO:0000256" key="8">
    <source>
        <dbReference type="ARBA" id="ARBA00022839"/>
    </source>
</evidence>
<evidence type="ECO:0000256" key="7">
    <source>
        <dbReference type="ARBA" id="ARBA00022801"/>
    </source>
</evidence>
<feature type="compositionally biased region" description="Pro residues" evidence="17">
    <location>
        <begin position="961"/>
        <end position="975"/>
    </location>
</feature>
<dbReference type="PANTHER" id="PTHR12341">
    <property type="entry name" value="5'-&gt;3' EXORIBONUCLEASE"/>
    <property type="match status" value="1"/>
</dbReference>
<evidence type="ECO:0000256" key="11">
    <source>
        <dbReference type="ARBA" id="ARBA00023163"/>
    </source>
</evidence>
<feature type="compositionally biased region" description="Polar residues" evidence="17">
    <location>
        <begin position="553"/>
        <end position="570"/>
    </location>
</feature>
<dbReference type="GO" id="GO:0003723">
    <property type="term" value="F:RNA binding"/>
    <property type="evidence" value="ECO:0007669"/>
    <property type="project" value="TreeGrafter"/>
</dbReference>
<dbReference type="Gene3D" id="1.25.40.1050">
    <property type="match status" value="1"/>
</dbReference>
<feature type="domain" description="CCHC-type" evidence="18">
    <location>
        <begin position="270"/>
        <end position="285"/>
    </location>
</feature>
<dbReference type="GO" id="GO:0006353">
    <property type="term" value="P:DNA-templated transcription termination"/>
    <property type="evidence" value="ECO:0007669"/>
    <property type="project" value="UniProtKB-KW"/>
</dbReference>
<protein>
    <recommendedName>
        <fullName evidence="15">5'-3' exoribonuclease</fullName>
        <ecNumber evidence="15">3.1.13.-</ecNumber>
    </recommendedName>
</protein>
<dbReference type="Proteomes" id="UP000481861">
    <property type="component" value="Unassembled WGS sequence"/>
</dbReference>
<evidence type="ECO:0000256" key="1">
    <source>
        <dbReference type="ARBA" id="ARBA00004123"/>
    </source>
</evidence>
<feature type="compositionally biased region" description="Basic and acidic residues" evidence="17">
    <location>
        <begin position="864"/>
        <end position="874"/>
    </location>
</feature>
<dbReference type="GO" id="GO:0005634">
    <property type="term" value="C:nucleus"/>
    <property type="evidence" value="ECO:0007669"/>
    <property type="project" value="UniProtKB-SubCell"/>
</dbReference>
<comment type="subcellular location">
    <subcellularLocation>
        <location evidence="1">Nucleus</location>
    </subcellularLocation>
</comment>
<feature type="compositionally biased region" description="Gly residues" evidence="17">
    <location>
        <begin position="875"/>
        <end position="896"/>
    </location>
</feature>
<evidence type="ECO:0000259" key="18">
    <source>
        <dbReference type="PROSITE" id="PS50158"/>
    </source>
</evidence>
<comment type="subunit">
    <text evidence="14">Interacts with RAI1; the interaction is direct, stabilizes RAT1 protein structure and may stimulate its exoribonuclease activity. The interaction also stimulates RAI1 pyrophosphohydrolase activity, probably by recruiting it to mRNA substrates.</text>
</comment>
<keyword evidence="16" id="KW-0479">Metal-binding</keyword>
<keyword evidence="10" id="KW-0175">Coiled coil</keyword>
<dbReference type="SUPFAM" id="SSF57756">
    <property type="entry name" value="Retrovirus zinc finger-like domains"/>
    <property type="match status" value="1"/>
</dbReference>
<dbReference type="GO" id="GO:0008270">
    <property type="term" value="F:zinc ion binding"/>
    <property type="evidence" value="ECO:0007669"/>
    <property type="project" value="UniProtKB-KW"/>
</dbReference>
<keyword evidence="4" id="KW-0698">rRNA processing</keyword>
<feature type="compositionally biased region" description="Low complexity" evidence="17">
    <location>
        <begin position="524"/>
        <end position="538"/>
    </location>
</feature>
<sequence>MGVPAMFRWLSQKYPKIVSGVKEEMPQVVDGVTIPVDRSKPNPNEEEFDNLYLDMNGIVHPCSHPEDKPAPKTESDMMMAIFEYMDRLVGMVRPRKLLYLAVDGVAPRAKMNQQRSRRFRSAREAKEKDEERAEFVKMLNSQKASRGEDINTLDEVIEKTWDSNAITPGTPFMHLLAESLEYWCSYKFTTDPSWKDMKVIVSDASVPGEGEHKIMNFVRSQRAMPTHDPNTRHVICGLDADLIMLGLATHEPHFRVLREDVFFDSGKDKKCLRCGRKGHIRQNCPHPDNGTQLTEAEADEEWATAEHPAKPHIWLHVNVLREYLAVEMDSKQRRFPYNLERALDDWVFMCFFVGNDFLPHLPSLEIRDQGIDTLLRIWRELLPKMDDYITKDGYPDMHSVQLVLESLASKEEGIFRKRKEVSDRQAANRARREAQQNSYPRDRQDAPSFKRVKEDTSTFLNAGIPFFAPQDAQSNEVRNVHKDMMDTKNQTNKSAAAQLKALMKAKTDGSSATDGETAQEPEIVSVSASAPSAPDTPVHLGKRKHDAVEDSDNGTPGRTTPVVPQSPVQSTKKEGEIPEDTIKLWEPGYEDRYYVQKFHVAAEDIEFRHKVGRAYAEGLCWVLAYYMQGCPSWTWYYPYHYAPFATDFVALEDLDPRTMFTKGVPFHPYEQLMGVLPAASNHAIPEPYRILMSDPKSSIIDFYPEDFPIDLNGKKFAWQGVAVLPFIDEKRLLAAMKEKYDELSDDEKKRNEFGKETLLFSQENALFETVDNAFYRKGDLDLDLDPEKSQALHGFAEIHSMFVLDSQLVPPFDAVEEDGFELVQDRSMRVHYEMPKLEAQHAHRSMLLKGVQLPPKALSEGEEAEVRRAQDRNNRGGGRGGRGGFGNGRGRGGGGYDNDRQNFNGGRGPPDYSQGSRAGFDNGRGEYGNGRGGYGGGYGGYDNRGGYGNGNGRGGYGDPGGYPPRAFPGGPPPPRWSGNGQYVPPPPPGWVPPPQYGGRNGPGGGQNQYPPPRQQTYNNEPPPRQAPNNNSLRDEQFYRPADEILGRNGGGGGQRGGGRGAYDGRGGRGGNQPRY</sequence>
<feature type="region of interest" description="Disordered" evidence="17">
    <location>
        <begin position="419"/>
        <end position="449"/>
    </location>
</feature>
<dbReference type="GO" id="GO:0006397">
    <property type="term" value="P:mRNA processing"/>
    <property type="evidence" value="ECO:0007669"/>
    <property type="project" value="UniProtKB-UniRule"/>
</dbReference>
<keyword evidence="3" id="KW-0806">Transcription termination</keyword>
<gene>
    <name evidence="19" type="ORF">BDV95DRAFT_566062</name>
</gene>
<dbReference type="OrthoDB" id="372487at2759"/>
<feature type="compositionally biased region" description="Gly residues" evidence="17">
    <location>
        <begin position="1047"/>
        <end position="1075"/>
    </location>
</feature>
<keyword evidence="7 15" id="KW-0378">Hydrolase</keyword>
<keyword evidence="11" id="KW-0804">Transcription</keyword>
<evidence type="ECO:0000256" key="5">
    <source>
        <dbReference type="ARBA" id="ARBA00022664"/>
    </source>
</evidence>
<dbReference type="InterPro" id="IPR027073">
    <property type="entry name" value="5_3_exoribonuclease"/>
</dbReference>
<name>A0A7C8MCM2_9PLEO</name>
<keyword evidence="6 15" id="KW-0540">Nuclease</keyword>
<evidence type="ECO:0000256" key="9">
    <source>
        <dbReference type="ARBA" id="ARBA00023015"/>
    </source>
</evidence>
<evidence type="ECO:0000256" key="14">
    <source>
        <dbReference type="ARBA" id="ARBA00046943"/>
    </source>
</evidence>
<feature type="compositionally biased region" description="Basic and acidic residues" evidence="17">
    <location>
        <begin position="430"/>
        <end position="445"/>
    </location>
</feature>
<dbReference type="EMBL" id="JAADJZ010000006">
    <property type="protein sequence ID" value="KAF2874379.1"/>
    <property type="molecule type" value="Genomic_DNA"/>
</dbReference>
<dbReference type="CDD" id="cd18673">
    <property type="entry name" value="PIN_XRN1-2-like"/>
    <property type="match status" value="1"/>
</dbReference>
<keyword evidence="5 15" id="KW-0507">mRNA processing</keyword>
<evidence type="ECO:0000256" key="2">
    <source>
        <dbReference type="ARBA" id="ARBA00006994"/>
    </source>
</evidence>
<dbReference type="GO" id="GO:0000956">
    <property type="term" value="P:nuclear-transcribed mRNA catabolic process"/>
    <property type="evidence" value="ECO:0007669"/>
    <property type="project" value="TreeGrafter"/>
</dbReference>
<comment type="similarity">
    <text evidence="2 15">Belongs to the 5'-3' exonuclease family. XRN2/RAT1 subfamily.</text>
</comment>
<organism evidence="19 20">
    <name type="scientific">Massariosphaeria phaeospora</name>
    <dbReference type="NCBI Taxonomy" id="100035"/>
    <lineage>
        <taxon>Eukaryota</taxon>
        <taxon>Fungi</taxon>
        <taxon>Dikarya</taxon>
        <taxon>Ascomycota</taxon>
        <taxon>Pezizomycotina</taxon>
        <taxon>Dothideomycetes</taxon>
        <taxon>Pleosporomycetidae</taxon>
        <taxon>Pleosporales</taxon>
        <taxon>Pleosporales incertae sedis</taxon>
        <taxon>Massariosphaeria</taxon>
    </lineage>
</organism>
<evidence type="ECO:0000256" key="3">
    <source>
        <dbReference type="ARBA" id="ARBA00022472"/>
    </source>
</evidence>
<keyword evidence="16" id="KW-0862">Zinc</keyword>
<keyword evidence="12" id="KW-0539">Nucleus</keyword>
<dbReference type="Gene3D" id="3.40.50.12390">
    <property type="match status" value="2"/>
</dbReference>
<keyword evidence="20" id="KW-1185">Reference proteome</keyword>
<keyword evidence="9" id="KW-0805">Transcription regulation</keyword>
<keyword evidence="8 15" id="KW-0269">Exonuclease</keyword>
<dbReference type="Pfam" id="PF03159">
    <property type="entry name" value="XRN_N"/>
    <property type="match status" value="1"/>
</dbReference>
<comment type="function">
    <text evidence="15">Possesses 5'-&gt;3' exoribonuclease activity. May promote termination of transcription by RNA polymerase II.</text>
</comment>
<dbReference type="FunFam" id="1.25.40.1050:FF:000002">
    <property type="entry name" value="5'-3' exoribonuclease"/>
    <property type="match status" value="1"/>
</dbReference>
<reference evidence="19 20" key="1">
    <citation type="submission" date="2020-01" db="EMBL/GenBank/DDBJ databases">
        <authorList>
            <consortium name="DOE Joint Genome Institute"/>
            <person name="Haridas S."/>
            <person name="Albert R."/>
            <person name="Binder M."/>
            <person name="Bloem J."/>
            <person name="Labutti K."/>
            <person name="Salamov A."/>
            <person name="Andreopoulos B."/>
            <person name="Baker S.E."/>
            <person name="Barry K."/>
            <person name="Bills G."/>
            <person name="Bluhm B.H."/>
            <person name="Cannon C."/>
            <person name="Castanera R."/>
            <person name="Culley D.E."/>
            <person name="Daum C."/>
            <person name="Ezra D."/>
            <person name="Gonzalez J.B."/>
            <person name="Henrissat B."/>
            <person name="Kuo A."/>
            <person name="Liang C."/>
            <person name="Lipzen A."/>
            <person name="Lutzoni F."/>
            <person name="Magnuson J."/>
            <person name="Mondo S."/>
            <person name="Nolan M."/>
            <person name="Ohm R."/>
            <person name="Pangilinan J."/>
            <person name="Park H.-J.H."/>
            <person name="Ramirez L."/>
            <person name="Alfaro M."/>
            <person name="Sun H."/>
            <person name="Tritt A."/>
            <person name="Yoshinaga Y."/>
            <person name="Zwiers L.-H.L."/>
            <person name="Turgeon B.G."/>
            <person name="Goodwin S.B."/>
            <person name="Spatafora J.W."/>
            <person name="Crous P.W."/>
            <person name="Grigoriev I.V."/>
        </authorList>
    </citation>
    <scope>NUCLEOTIDE SEQUENCE [LARGE SCALE GENOMIC DNA]</scope>
    <source>
        <strain evidence="19 20">CBS 611.86</strain>
    </source>
</reference>
<evidence type="ECO:0000313" key="20">
    <source>
        <dbReference type="Proteomes" id="UP000481861"/>
    </source>
</evidence>
<proteinExistence type="inferred from homology"/>
<dbReference type="AlphaFoldDB" id="A0A7C8MCM2"/>
<dbReference type="PROSITE" id="PS50158">
    <property type="entry name" value="ZF_CCHC"/>
    <property type="match status" value="1"/>
</dbReference>
<dbReference type="InterPro" id="IPR017151">
    <property type="entry name" value="Xrn2/3/4"/>
</dbReference>
<dbReference type="InterPro" id="IPR001878">
    <property type="entry name" value="Znf_CCHC"/>
</dbReference>
<feature type="compositionally biased region" description="Gly residues" evidence="17">
    <location>
        <begin position="944"/>
        <end position="960"/>
    </location>
</feature>
<evidence type="ECO:0000256" key="16">
    <source>
        <dbReference type="PROSITE-ProRule" id="PRU00047"/>
    </source>
</evidence>
<dbReference type="InterPro" id="IPR004859">
    <property type="entry name" value="Xrn1_N"/>
</dbReference>
<dbReference type="Pfam" id="PF17846">
    <property type="entry name" value="XRN_M"/>
    <property type="match status" value="2"/>
</dbReference>